<dbReference type="Proteomes" id="UP000199482">
    <property type="component" value="Chromosome I"/>
</dbReference>
<dbReference type="STRING" id="589382.SAMN04489721_3458"/>
<name>A0A1H2A155_9MICO</name>
<dbReference type="AlphaFoldDB" id="A0A1H2A155"/>
<keyword evidence="4" id="KW-1185">Reference proteome</keyword>
<evidence type="ECO:0008006" key="5">
    <source>
        <dbReference type="Google" id="ProtNLM"/>
    </source>
</evidence>
<reference evidence="3" key="1">
    <citation type="submission" date="2016-10" db="EMBL/GenBank/DDBJ databases">
        <authorList>
            <person name="Varghese N."/>
            <person name="Submissions S."/>
        </authorList>
    </citation>
    <scope>NUCLEOTIDE SEQUENCE [LARGE SCALE GENOMIC DNA]</scope>
    <source>
        <strain evidence="3">CPCC 202695</strain>
    </source>
</reference>
<evidence type="ECO:0000313" key="1">
    <source>
        <dbReference type="EMBL" id="MCP2367380.1"/>
    </source>
</evidence>
<sequence length="92" mass="9738">MTEPTSLTPDAIERLTADTEPWLSCDDCFEQVDAAVEGLLGSSAPLAEPLRVHLNGCGACLEEARSLAALIADEQELTPTDAVARLDGELAR</sequence>
<organism evidence="2 3">
    <name type="scientific">Agromyces flavus</name>
    <dbReference type="NCBI Taxonomy" id="589382"/>
    <lineage>
        <taxon>Bacteria</taxon>
        <taxon>Bacillati</taxon>
        <taxon>Actinomycetota</taxon>
        <taxon>Actinomycetes</taxon>
        <taxon>Micrococcales</taxon>
        <taxon>Microbacteriaceae</taxon>
        <taxon>Agromyces</taxon>
    </lineage>
</organism>
<reference evidence="1" key="3">
    <citation type="submission" date="2022-06" db="EMBL/GenBank/DDBJ databases">
        <title>Genomic Encyclopedia of Type Strains, Phase III (KMG-III): the genomes of soil and plant-associated and newly described type strains.</title>
        <authorList>
            <person name="Whitman W."/>
        </authorList>
    </citation>
    <scope>NUCLEOTIDE SEQUENCE</scope>
    <source>
        <strain evidence="1">CPCC 202695</strain>
    </source>
</reference>
<evidence type="ECO:0000313" key="3">
    <source>
        <dbReference type="Proteomes" id="UP000199482"/>
    </source>
</evidence>
<dbReference type="RefSeq" id="WP_188434375.1">
    <property type="nucleotide sequence ID" value="NZ_BMDN01000002.1"/>
</dbReference>
<dbReference type="EMBL" id="SODL02000002">
    <property type="protein sequence ID" value="MCP2367380.1"/>
    <property type="molecule type" value="Genomic_DNA"/>
</dbReference>
<protein>
    <recommendedName>
        <fullName evidence="5">Zinc-finger</fullName>
    </recommendedName>
</protein>
<proteinExistence type="predicted"/>
<accession>A0A1H2A155</accession>
<dbReference type="EMBL" id="LT629755">
    <property type="protein sequence ID" value="SDT39751.1"/>
    <property type="molecule type" value="Genomic_DNA"/>
</dbReference>
<reference evidence="2" key="2">
    <citation type="submission" date="2016-10" db="EMBL/GenBank/DDBJ databases">
        <authorList>
            <person name="de Groot N.N."/>
        </authorList>
    </citation>
    <scope>NUCLEOTIDE SEQUENCE [LARGE SCALE GENOMIC DNA]</scope>
    <source>
        <strain evidence="2">CPCC 202695</strain>
    </source>
</reference>
<dbReference type="Proteomes" id="UP000893823">
    <property type="component" value="Unassembled WGS sequence"/>
</dbReference>
<evidence type="ECO:0000313" key="4">
    <source>
        <dbReference type="Proteomes" id="UP000893823"/>
    </source>
</evidence>
<gene>
    <name evidence="1" type="ORF">BCL57_001534</name>
    <name evidence="2" type="ORF">SAMN04489721_3458</name>
</gene>
<evidence type="ECO:0000313" key="2">
    <source>
        <dbReference type="EMBL" id="SDT39751.1"/>
    </source>
</evidence>